<evidence type="ECO:0000259" key="4">
    <source>
        <dbReference type="Pfam" id="PF25888"/>
    </source>
</evidence>
<reference evidence="5 6" key="1">
    <citation type="submission" date="2023-10" db="EMBL/GenBank/DDBJ databases">
        <title>Nicoliella lavandulae sp. nov. isolated from Lavandula angustifolia flowers.</title>
        <authorList>
            <person name="Alcantara C."/>
            <person name="Zuniga M."/>
            <person name="Landete J.M."/>
            <person name="Monedero V."/>
        </authorList>
    </citation>
    <scope>NUCLEOTIDE SEQUENCE [LARGE SCALE GENOMIC DNA]</scope>
    <source>
        <strain evidence="5 6">Es01</strain>
    </source>
</reference>
<evidence type="ECO:0000313" key="6">
    <source>
        <dbReference type="Proteomes" id="UP001370590"/>
    </source>
</evidence>
<evidence type="ECO:0000256" key="1">
    <source>
        <dbReference type="ARBA" id="ARBA00093462"/>
    </source>
</evidence>
<evidence type="ECO:0000256" key="2">
    <source>
        <dbReference type="SAM" id="MobiDB-lite"/>
    </source>
</evidence>
<feature type="domain" description="DnaB/C C-terminal" evidence="3">
    <location>
        <begin position="323"/>
        <end position="384"/>
    </location>
</feature>
<dbReference type="Proteomes" id="UP001370590">
    <property type="component" value="Unassembled WGS sequence"/>
</dbReference>
<accession>A0ABU8SKR4</accession>
<feature type="domain" description="Replicative helicase loading/DNA remodeling protein DnaB N-terminal winged helix" evidence="4">
    <location>
        <begin position="11"/>
        <end position="269"/>
    </location>
</feature>
<keyword evidence="6" id="KW-1185">Reference proteome</keyword>
<dbReference type="RefSeq" id="WP_339960308.1">
    <property type="nucleotide sequence ID" value="NZ_JAWMWH010000001.1"/>
</dbReference>
<dbReference type="EMBL" id="JAWMWH010000001">
    <property type="protein sequence ID" value="MEJ6400502.1"/>
    <property type="molecule type" value="Genomic_DNA"/>
</dbReference>
<comment type="caution">
    <text evidence="5">The sequence shown here is derived from an EMBL/GenBank/DDBJ whole genome shotgun (WGS) entry which is preliminary data.</text>
</comment>
<organism evidence="5 6">
    <name type="scientific">Nicoliella lavandulae</name>
    <dbReference type="NCBI Taxonomy" id="3082954"/>
    <lineage>
        <taxon>Bacteria</taxon>
        <taxon>Bacillati</taxon>
        <taxon>Bacillota</taxon>
        <taxon>Bacilli</taxon>
        <taxon>Lactobacillales</taxon>
        <taxon>Lactobacillaceae</taxon>
        <taxon>Nicoliella</taxon>
    </lineage>
</organism>
<proteinExistence type="inferred from homology"/>
<comment type="similarity">
    <text evidence="1">Belongs to the DnaB/DnaD family.</text>
</comment>
<feature type="region of interest" description="Disordered" evidence="2">
    <location>
        <begin position="408"/>
        <end position="429"/>
    </location>
</feature>
<dbReference type="InterPro" id="IPR006343">
    <property type="entry name" value="DnaB/C_C"/>
</dbReference>
<sequence length="464" mass="54072">MNNDWNQNDPKTGFIVTKNERLSNLASESIDWLYQPVIGVTATALIRLLWRYSEDQTNPYVQRQHYELFSFLQIDAKKFNECRGRLEGAGLLRTFVQKTDSKPVLIYQLIPPLSNRAFFDDDLLSLALLENVGEATYQKLAQRLLIKPFEMDDAEEITQNFLDSFQIDADQITDQPQSIVNLKHDYDLNKPNDDDDVKRPSPNYDHRDFSFQLVLDCLKSSYVNVEQVKRQYQLIINEHELYGIDELKMAQLIMRATNIRNNVFSPDKLKLLISRQYQTNNQSVKTVVEESNNEKNKTDFDANDRSLIKAADYYAPLEFINRLKESKNGFVTQSEENMVANLVDQRIMSTGAVNMLVYHIIVNQEKPQLSKNLFDFIANDWVQKYHVKAATDAMNAIKAYNRKQKENKKLGHYGRSNYRKSNGQHKDLRPTWMKEGLDNQVIKPVSEEERRAVIAKIEKIRNKK</sequence>
<dbReference type="Pfam" id="PF07261">
    <property type="entry name" value="DnaB_2"/>
    <property type="match status" value="1"/>
</dbReference>
<dbReference type="Pfam" id="PF25888">
    <property type="entry name" value="WHD_DnaB"/>
    <property type="match status" value="1"/>
</dbReference>
<name>A0ABU8SKR4_9LACO</name>
<gene>
    <name evidence="5" type="ORF">R4146_04940</name>
</gene>
<dbReference type="InterPro" id="IPR058660">
    <property type="entry name" value="WHD_DnaB"/>
</dbReference>
<evidence type="ECO:0000259" key="3">
    <source>
        <dbReference type="Pfam" id="PF07261"/>
    </source>
</evidence>
<evidence type="ECO:0000313" key="5">
    <source>
        <dbReference type="EMBL" id="MEJ6400502.1"/>
    </source>
</evidence>
<protein>
    <recommendedName>
        <fullName evidence="7">Replication initiation and membrane attachment protein</fullName>
    </recommendedName>
</protein>
<evidence type="ECO:0008006" key="7">
    <source>
        <dbReference type="Google" id="ProtNLM"/>
    </source>
</evidence>